<dbReference type="PRINTS" id="PR00081">
    <property type="entry name" value="GDHRDH"/>
</dbReference>
<dbReference type="InterPro" id="IPR002347">
    <property type="entry name" value="SDR_fam"/>
</dbReference>
<evidence type="ECO:0000256" key="2">
    <source>
        <dbReference type="ARBA" id="ARBA00023002"/>
    </source>
</evidence>
<dbReference type="OrthoDB" id="9793499at2"/>
<keyword evidence="2" id="KW-0560">Oxidoreductase</keyword>
<dbReference type="EMBL" id="QQAX01000015">
    <property type="protein sequence ID" value="RDI42451.1"/>
    <property type="molecule type" value="Genomic_DNA"/>
</dbReference>
<name>A0A370GFL0_9COXI</name>
<dbReference type="SUPFAM" id="SSF51735">
    <property type="entry name" value="NAD(P)-binding Rossmann-fold domains"/>
    <property type="match status" value="1"/>
</dbReference>
<keyword evidence="4" id="KW-1185">Reference proteome</keyword>
<dbReference type="PANTHER" id="PTHR43639">
    <property type="entry name" value="OXIDOREDUCTASE, SHORT-CHAIN DEHYDROGENASE/REDUCTASE FAMILY (AFU_ORTHOLOGUE AFUA_5G02870)"/>
    <property type="match status" value="1"/>
</dbReference>
<proteinExistence type="inferred from homology"/>
<dbReference type="RefSeq" id="WP_114834717.1">
    <property type="nucleotide sequence ID" value="NZ_LR699114.1"/>
</dbReference>
<evidence type="ECO:0000313" key="4">
    <source>
        <dbReference type="Proteomes" id="UP000254720"/>
    </source>
</evidence>
<dbReference type="Gene3D" id="3.40.50.720">
    <property type="entry name" value="NAD(P)-binding Rossmann-like Domain"/>
    <property type="match status" value="1"/>
</dbReference>
<sequence length="250" mass="27420">MKKSSLASKVALITGSARRVGAEIARTLHDAGMNIVLHYNVSEEEAFKLCEQLNQKRKESAVVMRAELQEAESGKMLIQKAAETWKRLDVLVNNASRFYRTSIGKITDYAWDDLMNSNLKAPFFLAQSAAPFLAATQGTIINITDVNADRPLHDFAVYCISKAGLVAMTKILAKELGPLIRVNGISPGSILWPEGDNALSEEDKQKIIERTPLLRSGSPEDVAKAVLFFVRDADFITGQILNIDGGRTLG</sequence>
<dbReference type="PRINTS" id="PR00080">
    <property type="entry name" value="SDRFAMILY"/>
</dbReference>
<dbReference type="AlphaFoldDB" id="A0A370GFL0"/>
<dbReference type="NCBIfam" id="NF006598">
    <property type="entry name" value="PRK09135.1"/>
    <property type="match status" value="1"/>
</dbReference>
<dbReference type="FunFam" id="3.40.50.720:FF:000084">
    <property type="entry name" value="Short-chain dehydrogenase reductase"/>
    <property type="match status" value="1"/>
</dbReference>
<dbReference type="PROSITE" id="PS00061">
    <property type="entry name" value="ADH_SHORT"/>
    <property type="match status" value="1"/>
</dbReference>
<dbReference type="InterPro" id="IPR036291">
    <property type="entry name" value="NAD(P)-bd_dom_sf"/>
</dbReference>
<dbReference type="PANTHER" id="PTHR43639:SF1">
    <property type="entry name" value="SHORT-CHAIN DEHYDROGENASE_REDUCTASE FAMILY PROTEIN"/>
    <property type="match status" value="1"/>
</dbReference>
<organism evidence="3 4">
    <name type="scientific">Aquicella lusitana</name>
    <dbReference type="NCBI Taxonomy" id="254246"/>
    <lineage>
        <taxon>Bacteria</taxon>
        <taxon>Pseudomonadati</taxon>
        <taxon>Pseudomonadota</taxon>
        <taxon>Gammaproteobacteria</taxon>
        <taxon>Legionellales</taxon>
        <taxon>Coxiellaceae</taxon>
        <taxon>Aquicella</taxon>
    </lineage>
</organism>
<dbReference type="GO" id="GO:0016491">
    <property type="term" value="F:oxidoreductase activity"/>
    <property type="evidence" value="ECO:0007669"/>
    <property type="project" value="UniProtKB-KW"/>
</dbReference>
<dbReference type="InterPro" id="IPR020904">
    <property type="entry name" value="Sc_DH/Rdtase_CS"/>
</dbReference>
<accession>A0A370GFL0</accession>
<dbReference type="Proteomes" id="UP000254720">
    <property type="component" value="Unassembled WGS sequence"/>
</dbReference>
<evidence type="ECO:0000313" key="3">
    <source>
        <dbReference type="EMBL" id="RDI42451.1"/>
    </source>
</evidence>
<evidence type="ECO:0000256" key="1">
    <source>
        <dbReference type="ARBA" id="ARBA00006484"/>
    </source>
</evidence>
<gene>
    <name evidence="3" type="ORF">C8D86_11555</name>
</gene>
<reference evidence="3 4" key="1">
    <citation type="submission" date="2018-07" db="EMBL/GenBank/DDBJ databases">
        <title>Genomic Encyclopedia of Type Strains, Phase IV (KMG-IV): sequencing the most valuable type-strain genomes for metagenomic binning, comparative biology and taxonomic classification.</title>
        <authorList>
            <person name="Goeker M."/>
        </authorList>
    </citation>
    <scope>NUCLEOTIDE SEQUENCE [LARGE SCALE GENOMIC DNA]</scope>
    <source>
        <strain evidence="3 4">DSM 16500</strain>
    </source>
</reference>
<comment type="similarity">
    <text evidence="1">Belongs to the short-chain dehydrogenases/reductases (SDR) family.</text>
</comment>
<protein>
    <submittedName>
        <fullName evidence="3">Pteridine reductase</fullName>
    </submittedName>
</protein>
<dbReference type="Pfam" id="PF13561">
    <property type="entry name" value="adh_short_C2"/>
    <property type="match status" value="1"/>
</dbReference>
<comment type="caution">
    <text evidence="3">The sequence shown here is derived from an EMBL/GenBank/DDBJ whole genome shotgun (WGS) entry which is preliminary data.</text>
</comment>